<evidence type="ECO:0000256" key="1">
    <source>
        <dbReference type="SAM" id="Phobius"/>
    </source>
</evidence>
<protein>
    <submittedName>
        <fullName evidence="2">Uncharacterized protein</fullName>
    </submittedName>
</protein>
<sequence>MGQPGIDPLVVTGKVDHPAGMARLQLRRPRDRLELSGFTFSSVHHNAEIVLGTELALIAQAGLGLSGILAGIILVAARRLARVIAPFIGGQATGVIGFDIHAIQQQSQLTDVVDAHPQPGVRQIFARAAVIAIAMGGEAIG</sequence>
<gene>
    <name evidence="2" type="ORF">SAMEA2273558_01165</name>
</gene>
<accession>A0AAX2BTP4</accession>
<evidence type="ECO:0000313" key="3">
    <source>
        <dbReference type="Proteomes" id="UP000077826"/>
    </source>
</evidence>
<dbReference type="Proteomes" id="UP000077826">
    <property type="component" value="Unassembled WGS sequence"/>
</dbReference>
<comment type="caution">
    <text evidence="2">The sequence shown here is derived from an EMBL/GenBank/DDBJ whole genome shotgun (WGS) entry which is preliminary data.</text>
</comment>
<reference evidence="2 3" key="1">
    <citation type="submission" date="2016-04" db="EMBL/GenBank/DDBJ databases">
        <authorList>
            <consortium name="Pathogen Informatics"/>
        </authorList>
    </citation>
    <scope>NUCLEOTIDE SEQUENCE [LARGE SCALE GENOMIC DNA]</scope>
    <source>
        <strain evidence="3">k480</strain>
    </source>
</reference>
<organism evidence="2 3">
    <name type="scientific">Klebsiella pneumoniae</name>
    <dbReference type="NCBI Taxonomy" id="573"/>
    <lineage>
        <taxon>Bacteria</taxon>
        <taxon>Pseudomonadati</taxon>
        <taxon>Pseudomonadota</taxon>
        <taxon>Gammaproteobacteria</taxon>
        <taxon>Enterobacterales</taxon>
        <taxon>Enterobacteriaceae</taxon>
        <taxon>Klebsiella/Raoultella group</taxon>
        <taxon>Klebsiella</taxon>
        <taxon>Klebsiella pneumoniae complex</taxon>
    </lineage>
</organism>
<keyword evidence="1" id="KW-0812">Transmembrane</keyword>
<keyword evidence="1" id="KW-0472">Membrane</keyword>
<feature type="transmembrane region" description="Helical" evidence="1">
    <location>
        <begin position="55"/>
        <end position="77"/>
    </location>
</feature>
<dbReference type="EMBL" id="FLDK01000002">
    <property type="protein sequence ID" value="SBG97724.1"/>
    <property type="molecule type" value="Genomic_DNA"/>
</dbReference>
<keyword evidence="1" id="KW-1133">Transmembrane helix</keyword>
<name>A0AAX2BTP4_KLEPN</name>
<evidence type="ECO:0000313" key="2">
    <source>
        <dbReference type="EMBL" id="SBG97724.1"/>
    </source>
</evidence>
<dbReference type="AlphaFoldDB" id="A0AAX2BTP4"/>
<proteinExistence type="predicted"/>